<dbReference type="PANTHER" id="PTHR10291">
    <property type="entry name" value="DEHYDRODOLICHYL DIPHOSPHATE SYNTHASE FAMILY MEMBER"/>
    <property type="match status" value="1"/>
</dbReference>
<dbReference type="Pfam" id="PF01255">
    <property type="entry name" value="Prenyltransf"/>
    <property type="match status" value="1"/>
</dbReference>
<evidence type="ECO:0000256" key="1">
    <source>
        <dbReference type="ARBA" id="ARBA00022679"/>
    </source>
</evidence>
<evidence type="ECO:0000313" key="3">
    <source>
        <dbReference type="EMBL" id="OGY46157.1"/>
    </source>
</evidence>
<dbReference type="EC" id="2.5.1.-" evidence="2"/>
<evidence type="ECO:0000313" key="4">
    <source>
        <dbReference type="Proteomes" id="UP000176241"/>
    </source>
</evidence>
<dbReference type="GO" id="GO:0016094">
    <property type="term" value="P:polyprenol biosynthetic process"/>
    <property type="evidence" value="ECO:0007669"/>
    <property type="project" value="TreeGrafter"/>
</dbReference>
<name>A0A1G1Y3M2_9BACT</name>
<dbReference type="InterPro" id="IPR036424">
    <property type="entry name" value="UPP_synth-like_sf"/>
</dbReference>
<keyword evidence="2" id="KW-0479">Metal-binding</keyword>
<feature type="binding site" evidence="2">
    <location>
        <position position="198"/>
    </location>
    <ligand>
        <name>Mg(2+)</name>
        <dbReference type="ChEBI" id="CHEBI:18420"/>
    </ligand>
</feature>
<comment type="caution">
    <text evidence="3">The sequence shown here is derived from an EMBL/GenBank/DDBJ whole genome shotgun (WGS) entry which is preliminary data.</text>
</comment>
<feature type="binding site" evidence="2">
    <location>
        <begin position="60"/>
        <end position="62"/>
    </location>
    <ligand>
        <name>substrate</name>
    </ligand>
</feature>
<dbReference type="NCBIfam" id="TIGR00055">
    <property type="entry name" value="uppS"/>
    <property type="match status" value="1"/>
</dbReference>
<feature type="active site" description="Proton acceptor" evidence="2">
    <location>
        <position position="63"/>
    </location>
</feature>
<dbReference type="STRING" id="1797533.A2731_01115"/>
<comment type="cofactor">
    <cofactor evidence="2">
        <name>Mg(2+)</name>
        <dbReference type="ChEBI" id="CHEBI:18420"/>
    </cofactor>
    <text evidence="2">Binds 2 magnesium ions per subunit.</text>
</comment>
<dbReference type="PANTHER" id="PTHR10291:SF0">
    <property type="entry name" value="DEHYDRODOLICHYL DIPHOSPHATE SYNTHASE 2"/>
    <property type="match status" value="1"/>
</dbReference>
<feature type="binding site" evidence="2">
    <location>
        <position position="32"/>
    </location>
    <ligand>
        <name>substrate</name>
    </ligand>
</feature>
<dbReference type="GO" id="GO:0045547">
    <property type="term" value="F:ditrans,polycis-polyprenyl diphosphate synthase [(2E,6E)-farnesyl diphosphate specific] activity"/>
    <property type="evidence" value="ECO:0007669"/>
    <property type="project" value="TreeGrafter"/>
</dbReference>
<keyword evidence="1 2" id="KW-0808">Transferase</keyword>
<accession>A0A1G1Y3M2</accession>
<reference evidence="3 4" key="1">
    <citation type="journal article" date="2016" name="Nat. Commun.">
        <title>Thousands of microbial genomes shed light on interconnected biogeochemical processes in an aquifer system.</title>
        <authorList>
            <person name="Anantharaman K."/>
            <person name="Brown C.T."/>
            <person name="Hug L.A."/>
            <person name="Sharon I."/>
            <person name="Castelle C.J."/>
            <person name="Probst A.J."/>
            <person name="Thomas B.C."/>
            <person name="Singh A."/>
            <person name="Wilkins M.J."/>
            <person name="Karaoz U."/>
            <person name="Brodie E.L."/>
            <person name="Williams K.H."/>
            <person name="Hubbard S.S."/>
            <person name="Banfield J.F."/>
        </authorList>
    </citation>
    <scope>NUCLEOTIDE SEQUENCE [LARGE SCALE GENOMIC DNA]</scope>
</reference>
<feature type="binding site" evidence="2">
    <location>
        <position position="20"/>
    </location>
    <ligand>
        <name>substrate</name>
    </ligand>
</feature>
<dbReference type="CDD" id="cd00475">
    <property type="entry name" value="Cis_IPPS"/>
    <property type="match status" value="1"/>
</dbReference>
<feature type="binding site" evidence="2">
    <location>
        <position position="179"/>
    </location>
    <ligand>
        <name>substrate</name>
    </ligand>
</feature>
<feature type="binding site" evidence="2">
    <location>
        <begin position="16"/>
        <end position="19"/>
    </location>
    <ligand>
        <name>substrate</name>
    </ligand>
</feature>
<comment type="caution">
    <text evidence="2">Lacks conserved residue(s) required for the propagation of feature annotation.</text>
</comment>
<dbReference type="FunFam" id="3.40.1180.10:FF:000001">
    <property type="entry name" value="(2E,6E)-farnesyl-diphosphate-specific ditrans,polycis-undecaprenyl-diphosphate synthase"/>
    <property type="match status" value="1"/>
</dbReference>
<dbReference type="PROSITE" id="PS01066">
    <property type="entry name" value="UPP_SYNTHASE"/>
    <property type="match status" value="1"/>
</dbReference>
<feature type="active site" evidence="2">
    <location>
        <position position="15"/>
    </location>
</feature>
<dbReference type="Gene3D" id="3.40.1180.10">
    <property type="entry name" value="Decaprenyl diphosphate synthase-like"/>
    <property type="match status" value="1"/>
</dbReference>
<dbReference type="SUPFAM" id="SSF64005">
    <property type="entry name" value="Undecaprenyl diphosphate synthase"/>
    <property type="match status" value="1"/>
</dbReference>
<dbReference type="InterPro" id="IPR018520">
    <property type="entry name" value="UPP_synth-like_CS"/>
</dbReference>
<dbReference type="EMBL" id="MHIC01000002">
    <property type="protein sequence ID" value="OGY46157.1"/>
    <property type="molecule type" value="Genomic_DNA"/>
</dbReference>
<proteinExistence type="inferred from homology"/>
<feature type="binding site" evidence="2">
    <location>
        <position position="64"/>
    </location>
    <ligand>
        <name>substrate</name>
    </ligand>
</feature>
<dbReference type="AlphaFoldDB" id="A0A1G1Y3M2"/>
<comment type="subunit">
    <text evidence="2">Homodimer.</text>
</comment>
<keyword evidence="2" id="KW-0460">Magnesium</keyword>
<sequence length="230" mass="26758">MSQKHSLVHIGIIMDGNRRWAKNQGLPSLEGHRRGYDKMKEVTKWCIKRDIKILTVYAFSTENWNRSKKEVEYLMNLFRLALSKDIAEMDKQGVKVKVIGQQERLAPDIQAMVKEAEAKTKNNKKLLFNVAISYGGRPDILQAIKKLVKQKIPAAKITEELISKNLWTHGIADPDLIVRTSGEYRLSGFLTWQSVYSELIFIKKHWPDFGENDLDKIIKEYNKRQRRFGK</sequence>
<feature type="binding site" evidence="2">
    <location>
        <position position="15"/>
    </location>
    <ligand>
        <name>Mg(2+)</name>
        <dbReference type="ChEBI" id="CHEBI:18420"/>
    </ligand>
</feature>
<organism evidence="3 4">
    <name type="scientific">Candidatus Buchananbacteria bacterium RIFCSPHIGHO2_01_FULL_39_8</name>
    <dbReference type="NCBI Taxonomy" id="1797533"/>
    <lineage>
        <taxon>Bacteria</taxon>
        <taxon>Candidatus Buchananiibacteriota</taxon>
    </lineage>
</organism>
<dbReference type="InterPro" id="IPR001441">
    <property type="entry name" value="UPP_synth-like"/>
</dbReference>
<feature type="binding site" evidence="2">
    <location>
        <begin position="185"/>
        <end position="187"/>
    </location>
    <ligand>
        <name>substrate</name>
    </ligand>
</feature>
<dbReference type="GO" id="GO:0000287">
    <property type="term" value="F:magnesium ion binding"/>
    <property type="evidence" value="ECO:0007669"/>
    <property type="project" value="UniProtKB-UniRule"/>
</dbReference>
<feature type="binding site" evidence="2">
    <location>
        <position position="66"/>
    </location>
    <ligand>
        <name>substrate</name>
    </ligand>
</feature>
<comment type="similarity">
    <text evidence="2">Belongs to the UPP synthase family.</text>
</comment>
<comment type="function">
    <text evidence="2">Catalyzes the condensation of isopentenyl diphosphate (IPP) with allylic pyrophosphates generating different type of terpenoids.</text>
</comment>
<dbReference type="HAMAP" id="MF_01139">
    <property type="entry name" value="ISPT"/>
    <property type="match status" value="1"/>
</dbReference>
<evidence type="ECO:0000256" key="2">
    <source>
        <dbReference type="HAMAP-Rule" id="MF_01139"/>
    </source>
</evidence>
<protein>
    <recommendedName>
        <fullName evidence="2">Isoprenyl transferase</fullName>
        <ecNumber evidence="2">2.5.1.-</ecNumber>
    </recommendedName>
</protein>
<dbReference type="Proteomes" id="UP000176241">
    <property type="component" value="Unassembled WGS sequence"/>
</dbReference>
<gene>
    <name evidence="3" type="ORF">A2731_01115</name>
</gene>